<sequence length="139" mass="16016">MNFEFPSEPIVSPDGQNTVFIDPLEWECLGSLYVFNNIIGEFTTLIEPENNYIPKYVKWLNHESLAVIIGYGFGTVSIGGNIYTYNVTDHEKTQITHFDSNVQITSFDIIDNHKIKCKGIKYIDDIQNQFIEFEEVVQL</sequence>
<name>A0AA44QD11_BACCE</name>
<comment type="caution">
    <text evidence="1">The sequence shown here is derived from an EMBL/GenBank/DDBJ whole genome shotgun (WGS) entry which is preliminary data.</text>
</comment>
<evidence type="ECO:0000313" key="1">
    <source>
        <dbReference type="EMBL" id="PFS05520.1"/>
    </source>
</evidence>
<dbReference type="InterPro" id="IPR028102">
    <property type="entry name" value="DUF4652"/>
</dbReference>
<organism evidence="1 2">
    <name type="scientific">Bacillus cereus</name>
    <dbReference type="NCBI Taxonomy" id="1396"/>
    <lineage>
        <taxon>Bacteria</taxon>
        <taxon>Bacillati</taxon>
        <taxon>Bacillota</taxon>
        <taxon>Bacilli</taxon>
        <taxon>Bacillales</taxon>
        <taxon>Bacillaceae</taxon>
        <taxon>Bacillus</taxon>
        <taxon>Bacillus cereus group</taxon>
    </lineage>
</organism>
<reference evidence="1 2" key="1">
    <citation type="submission" date="2017-09" db="EMBL/GenBank/DDBJ databases">
        <title>Large-scale bioinformatics analysis of Bacillus genomes uncovers conserved roles of natural products in bacterial physiology.</title>
        <authorList>
            <consortium name="Agbiome Team Llc"/>
            <person name="Bleich R.M."/>
            <person name="Grubbs K.J."/>
            <person name="Santa Maria K.C."/>
            <person name="Allen S.E."/>
            <person name="Farag S."/>
            <person name="Shank E.A."/>
            <person name="Bowers A."/>
        </authorList>
    </citation>
    <scope>NUCLEOTIDE SEQUENCE [LARGE SCALE GENOMIC DNA]</scope>
    <source>
        <strain evidence="1 2">AFS067272</strain>
    </source>
</reference>
<dbReference type="Proteomes" id="UP000226357">
    <property type="component" value="Unassembled WGS sequence"/>
</dbReference>
<dbReference type="AlphaFoldDB" id="A0AA44QD11"/>
<gene>
    <name evidence="1" type="ORF">COK38_04935</name>
</gene>
<dbReference type="Pfam" id="PF15525">
    <property type="entry name" value="DUF4652"/>
    <property type="match status" value="1"/>
</dbReference>
<dbReference type="Gene3D" id="2.40.128.660">
    <property type="entry name" value="Uncharacterised protein PF15525, DUF4652"/>
    <property type="match status" value="1"/>
</dbReference>
<dbReference type="EMBL" id="NVBO01000032">
    <property type="protein sequence ID" value="PFS05520.1"/>
    <property type="molecule type" value="Genomic_DNA"/>
</dbReference>
<proteinExistence type="predicted"/>
<evidence type="ECO:0000313" key="2">
    <source>
        <dbReference type="Proteomes" id="UP000226357"/>
    </source>
</evidence>
<protein>
    <submittedName>
        <fullName evidence="1">Uncharacterized protein</fullName>
    </submittedName>
</protein>
<accession>A0AA44QD11</accession>